<evidence type="ECO:0000256" key="1">
    <source>
        <dbReference type="SAM" id="Phobius"/>
    </source>
</evidence>
<protein>
    <submittedName>
        <fullName evidence="2">Uncharacterized protein</fullName>
    </submittedName>
</protein>
<organism evidence="2">
    <name type="scientific">uncultured Caudovirales phage</name>
    <dbReference type="NCBI Taxonomy" id="2100421"/>
    <lineage>
        <taxon>Viruses</taxon>
        <taxon>Duplodnaviria</taxon>
        <taxon>Heunggongvirae</taxon>
        <taxon>Uroviricota</taxon>
        <taxon>Caudoviricetes</taxon>
        <taxon>Peduoviridae</taxon>
        <taxon>Maltschvirus</taxon>
        <taxon>Maltschvirus maltsch</taxon>
    </lineage>
</organism>
<keyword evidence="1" id="KW-0472">Membrane</keyword>
<feature type="transmembrane region" description="Helical" evidence="1">
    <location>
        <begin position="46"/>
        <end position="72"/>
    </location>
</feature>
<evidence type="ECO:0000313" key="2">
    <source>
        <dbReference type="EMBL" id="CAB4148788.1"/>
    </source>
</evidence>
<reference evidence="2" key="1">
    <citation type="submission" date="2020-04" db="EMBL/GenBank/DDBJ databases">
        <authorList>
            <person name="Chiriac C."/>
            <person name="Salcher M."/>
            <person name="Ghai R."/>
            <person name="Kavagutti S V."/>
        </authorList>
    </citation>
    <scope>NUCLEOTIDE SEQUENCE</scope>
</reference>
<feature type="transmembrane region" description="Helical" evidence="1">
    <location>
        <begin position="7"/>
        <end position="26"/>
    </location>
</feature>
<proteinExistence type="predicted"/>
<accession>A0A6J5MQ41</accession>
<gene>
    <name evidence="2" type="ORF">UFOVP528_23</name>
</gene>
<keyword evidence="1" id="KW-1133">Transmembrane helix</keyword>
<dbReference type="EMBL" id="LR796508">
    <property type="protein sequence ID" value="CAB4148788.1"/>
    <property type="molecule type" value="Genomic_DNA"/>
</dbReference>
<keyword evidence="1" id="KW-0812">Transmembrane</keyword>
<name>A0A6J5MQ41_9CAUD</name>
<sequence>MNTIIEILGISSLGFIFSSVVTPMLPQKIKVKPFTCESCMAWWIGIGYFNIEFGILAIFPAAICYVIASLIWKL</sequence>